<comment type="caution">
    <text evidence="2">The sequence shown here is derived from an EMBL/GenBank/DDBJ whole genome shotgun (WGS) entry which is preliminary data.</text>
</comment>
<dbReference type="Proteomes" id="UP000186922">
    <property type="component" value="Unassembled WGS sequence"/>
</dbReference>
<gene>
    <name evidence="2" type="primary">RvY_17392</name>
    <name evidence="2" type="synonym">RvY_17392.1</name>
    <name evidence="2" type="ORF">RvY_17392-1</name>
</gene>
<evidence type="ECO:0000313" key="3">
    <source>
        <dbReference type="Proteomes" id="UP000186922"/>
    </source>
</evidence>
<protein>
    <recommendedName>
        <fullName evidence="1">PPC domain-containing protein</fullName>
    </recommendedName>
</protein>
<dbReference type="Gene3D" id="3.30.1330.80">
    <property type="entry name" value="Hypothetical protein, similar to alpha- acetolactate decarboxylase, domain 2"/>
    <property type="match status" value="1"/>
</dbReference>
<accession>A0A1D1W476</accession>
<dbReference type="OrthoDB" id="2156856at2759"/>
<proteinExistence type="predicted"/>
<dbReference type="STRING" id="947166.A0A1D1W476"/>
<dbReference type="AlphaFoldDB" id="A0A1D1W476"/>
<dbReference type="CDD" id="cd11378">
    <property type="entry name" value="DUF296"/>
    <property type="match status" value="1"/>
</dbReference>
<dbReference type="SUPFAM" id="SSF117856">
    <property type="entry name" value="AF0104/ALDC/Ptd012-like"/>
    <property type="match status" value="1"/>
</dbReference>
<dbReference type="PANTHER" id="PTHR34988:SF1">
    <property type="entry name" value="DNA-BINDING PROTEIN"/>
    <property type="match status" value="1"/>
</dbReference>
<dbReference type="PANTHER" id="PTHR34988">
    <property type="entry name" value="PROTEIN, PUTATIVE-RELATED"/>
    <property type="match status" value="1"/>
</dbReference>
<dbReference type="Pfam" id="PF03479">
    <property type="entry name" value="PCC"/>
    <property type="match status" value="1"/>
</dbReference>
<dbReference type="InterPro" id="IPR005175">
    <property type="entry name" value="PPC_dom"/>
</dbReference>
<evidence type="ECO:0000313" key="2">
    <source>
        <dbReference type="EMBL" id="GAV07573.1"/>
    </source>
</evidence>
<organism evidence="2 3">
    <name type="scientific">Ramazzottius varieornatus</name>
    <name type="common">Water bear</name>
    <name type="synonym">Tardigrade</name>
    <dbReference type="NCBI Taxonomy" id="947166"/>
    <lineage>
        <taxon>Eukaryota</taxon>
        <taxon>Metazoa</taxon>
        <taxon>Ecdysozoa</taxon>
        <taxon>Tardigrada</taxon>
        <taxon>Eutardigrada</taxon>
        <taxon>Parachela</taxon>
        <taxon>Hypsibioidea</taxon>
        <taxon>Ramazzottiidae</taxon>
        <taxon>Ramazzottius</taxon>
    </lineage>
</organism>
<dbReference type="PROSITE" id="PS51742">
    <property type="entry name" value="PPC"/>
    <property type="match status" value="1"/>
</dbReference>
<feature type="domain" description="PPC" evidence="1">
    <location>
        <begin position="8"/>
        <end position="143"/>
    </location>
</feature>
<name>A0A1D1W476_RAMVA</name>
<reference evidence="2 3" key="1">
    <citation type="journal article" date="2016" name="Nat. Commun.">
        <title>Extremotolerant tardigrade genome and improved radiotolerance of human cultured cells by tardigrade-unique protein.</title>
        <authorList>
            <person name="Hashimoto T."/>
            <person name="Horikawa D.D."/>
            <person name="Saito Y."/>
            <person name="Kuwahara H."/>
            <person name="Kozuka-Hata H."/>
            <person name="Shin-I T."/>
            <person name="Minakuchi Y."/>
            <person name="Ohishi K."/>
            <person name="Motoyama A."/>
            <person name="Aizu T."/>
            <person name="Enomoto A."/>
            <person name="Kondo K."/>
            <person name="Tanaka S."/>
            <person name="Hara Y."/>
            <person name="Koshikawa S."/>
            <person name="Sagara H."/>
            <person name="Miura T."/>
            <person name="Yokobori S."/>
            <person name="Miyagawa K."/>
            <person name="Suzuki Y."/>
            <person name="Kubo T."/>
            <person name="Oyama M."/>
            <person name="Kohara Y."/>
            <person name="Fujiyama A."/>
            <person name="Arakawa K."/>
            <person name="Katayama T."/>
            <person name="Toyoda A."/>
            <person name="Kunieda T."/>
        </authorList>
    </citation>
    <scope>NUCLEOTIDE SEQUENCE [LARGE SCALE GENOMIC DNA]</scope>
    <source>
        <strain evidence="2 3">YOKOZUNA-1</strain>
    </source>
</reference>
<sequence>MDVVSAKSSTTETYMIRLRPGQEIKTCLENLVEKNKLQAAFVMTAVGSVTKATLRFAHDAGSSTNRIHTFEEQMEIVSLVGTLNEEAHLHISLSDKDGKVIGGHVMGDLIVFTTCEVVIGNCAGLRVTRPFDASTGFPELACNKVDE</sequence>
<keyword evidence="3" id="KW-1185">Reference proteome</keyword>
<dbReference type="EMBL" id="BDGG01000015">
    <property type="protein sequence ID" value="GAV07573.1"/>
    <property type="molecule type" value="Genomic_DNA"/>
</dbReference>
<evidence type="ECO:0000259" key="1">
    <source>
        <dbReference type="PROSITE" id="PS51742"/>
    </source>
</evidence>